<organism evidence="1 2">
    <name type="scientific">Maribacter cobaltidurans</name>
    <dbReference type="NCBI Taxonomy" id="1178778"/>
    <lineage>
        <taxon>Bacteria</taxon>
        <taxon>Pseudomonadati</taxon>
        <taxon>Bacteroidota</taxon>
        <taxon>Flavobacteriia</taxon>
        <taxon>Flavobacteriales</taxon>
        <taxon>Flavobacteriaceae</taxon>
        <taxon>Maribacter</taxon>
    </lineage>
</organism>
<proteinExistence type="predicted"/>
<dbReference type="EMBL" id="CP022957">
    <property type="protein sequence ID" value="ASV32178.1"/>
    <property type="molecule type" value="Genomic_DNA"/>
</dbReference>
<gene>
    <name evidence="1" type="ORF">CJ263_19200</name>
</gene>
<dbReference type="Proteomes" id="UP000215244">
    <property type="component" value="Chromosome"/>
</dbReference>
<accession>A0A223VB00</accession>
<dbReference type="OrthoDB" id="1143964at2"/>
<evidence type="ECO:0000313" key="1">
    <source>
        <dbReference type="EMBL" id="ASV32178.1"/>
    </source>
</evidence>
<protein>
    <submittedName>
        <fullName evidence="1">Uncharacterized protein</fullName>
    </submittedName>
</protein>
<dbReference type="KEGG" id="marb:CJ263_19200"/>
<name>A0A223VB00_9FLAO</name>
<reference evidence="1 2" key="1">
    <citation type="submission" date="2017-08" db="EMBL/GenBank/DDBJ databases">
        <title>The complete genome sequence of Maribacter sp. B1, isolated from deep-sea sediment.</title>
        <authorList>
            <person name="Wu Y.-H."/>
            <person name="Cheng H."/>
            <person name="Xu X.-W."/>
        </authorList>
    </citation>
    <scope>NUCLEOTIDE SEQUENCE [LARGE SCALE GENOMIC DNA]</scope>
    <source>
        <strain evidence="1 2">B1</strain>
    </source>
</reference>
<sequence>MITETKVKPPVWFWIVSVLALLWNLAGVMAYIGQAYISDEVLAAMSEAERSLYENQPAWVTGAFAIAVWGGALGCIFLLLRKRWAKPVFVISLVGLLGQLSYNYFLSEAFETFEMIDMVMSVMILVISIALILFSNKAIAKQWLI</sequence>
<dbReference type="RefSeq" id="WP_094998751.1">
    <property type="nucleotide sequence ID" value="NZ_BMJL01000008.1"/>
</dbReference>
<evidence type="ECO:0000313" key="2">
    <source>
        <dbReference type="Proteomes" id="UP000215244"/>
    </source>
</evidence>
<dbReference type="AlphaFoldDB" id="A0A223VB00"/>
<keyword evidence="2" id="KW-1185">Reference proteome</keyword>